<protein>
    <submittedName>
        <fullName evidence="1">Uncharacterized protein</fullName>
    </submittedName>
</protein>
<evidence type="ECO:0000313" key="1">
    <source>
        <dbReference type="EMBL" id="SVD17911.1"/>
    </source>
</evidence>
<dbReference type="AlphaFoldDB" id="A0A382T996"/>
<gene>
    <name evidence="1" type="ORF">METZ01_LOCUS370765</name>
</gene>
<name>A0A382T996_9ZZZZ</name>
<dbReference type="EMBL" id="UINC01134393">
    <property type="protein sequence ID" value="SVD17911.1"/>
    <property type="molecule type" value="Genomic_DNA"/>
</dbReference>
<proteinExistence type="predicted"/>
<accession>A0A382T996</accession>
<organism evidence="1">
    <name type="scientific">marine metagenome</name>
    <dbReference type="NCBI Taxonomy" id="408172"/>
    <lineage>
        <taxon>unclassified sequences</taxon>
        <taxon>metagenomes</taxon>
        <taxon>ecological metagenomes</taxon>
    </lineage>
</organism>
<feature type="non-terminal residue" evidence="1">
    <location>
        <position position="1"/>
    </location>
</feature>
<reference evidence="1" key="1">
    <citation type="submission" date="2018-05" db="EMBL/GenBank/DDBJ databases">
        <authorList>
            <person name="Lanie J.A."/>
            <person name="Ng W.-L."/>
            <person name="Kazmierczak K.M."/>
            <person name="Andrzejewski T.M."/>
            <person name="Davidsen T.M."/>
            <person name="Wayne K.J."/>
            <person name="Tettelin H."/>
            <person name="Glass J.I."/>
            <person name="Rusch D."/>
            <person name="Podicherti R."/>
            <person name="Tsui H.-C.T."/>
            <person name="Winkler M.E."/>
        </authorList>
    </citation>
    <scope>NUCLEOTIDE SEQUENCE</scope>
</reference>
<sequence>VSLDATTQSKNRDRFLFDLAPGWALGYDNNQWIVMSCRNLRTQCGWKAVSFIGLKKSTLLRVLREKGVEQYPEAQASLDLTPDTFLKWRDQYLTPPS</sequence>